<sequence>MNFMYQDLRLIGQDERQAYSLYLAGALKMRKSFPAIWEMFNNVLNFHHSSIQSLAFAFQKVSFYNAKGHELEHKS</sequence>
<gene>
    <name evidence="1" type="ORF">ETF27_02750</name>
</gene>
<proteinExistence type="predicted"/>
<name>A0A5C8GL91_9BACT</name>
<accession>A0A5C8GL91</accession>
<organism evidence="1 2">
    <name type="scientific">Prevotella brunnea</name>
    <dbReference type="NCBI Taxonomy" id="2508867"/>
    <lineage>
        <taxon>Bacteria</taxon>
        <taxon>Pseudomonadati</taxon>
        <taxon>Bacteroidota</taxon>
        <taxon>Bacteroidia</taxon>
        <taxon>Bacteroidales</taxon>
        <taxon>Prevotellaceae</taxon>
        <taxon>Prevotella</taxon>
    </lineage>
</organism>
<comment type="caution">
    <text evidence="1">The sequence shown here is derived from an EMBL/GenBank/DDBJ whole genome shotgun (WGS) entry which is preliminary data.</text>
</comment>
<dbReference type="Proteomes" id="UP000321612">
    <property type="component" value="Unassembled WGS sequence"/>
</dbReference>
<dbReference type="EMBL" id="SDIK01000018">
    <property type="protein sequence ID" value="TXJ62791.1"/>
    <property type="molecule type" value="Genomic_DNA"/>
</dbReference>
<dbReference type="RefSeq" id="WP_130830179.1">
    <property type="nucleotide sequence ID" value="NZ_SDIK01000018.1"/>
</dbReference>
<reference evidence="2" key="1">
    <citation type="submission" date="2019-05" db="EMBL/GenBank/DDBJ databases">
        <title>Prevotella brunnea sp. nov., isolated from a wound of a patient.</title>
        <authorList>
            <person name="Buhl M."/>
        </authorList>
    </citation>
    <scope>NUCLEOTIDE SEQUENCE [LARGE SCALE GENOMIC DNA]</scope>
    <source>
        <strain evidence="2">A2672</strain>
    </source>
</reference>
<keyword evidence="2" id="KW-1185">Reference proteome</keyword>
<dbReference type="AlphaFoldDB" id="A0A5C8GL91"/>
<evidence type="ECO:0000313" key="2">
    <source>
        <dbReference type="Proteomes" id="UP000321612"/>
    </source>
</evidence>
<evidence type="ECO:0000313" key="1">
    <source>
        <dbReference type="EMBL" id="TXJ62791.1"/>
    </source>
</evidence>
<protein>
    <submittedName>
        <fullName evidence="1">Uncharacterized protein</fullName>
    </submittedName>
</protein>